<keyword evidence="2" id="KW-1185">Reference proteome</keyword>
<accession>A0A4R2CWN7</accession>
<sequence>MLQDIRLAIIVNPDLPPGHLANTIAAVSIGMGAAMPALGARQLTDRRQATIDISANRPVPVLQANSRTIGALLAKALPRQDGRVIVAFPSFARALHSYADYEATFPERDLGEESIDGLGLVGESRWIKSLTGSLKLLR</sequence>
<gene>
    <name evidence="1" type="ORF">EV665_10632</name>
</gene>
<evidence type="ECO:0000313" key="2">
    <source>
        <dbReference type="Proteomes" id="UP000295351"/>
    </source>
</evidence>
<dbReference type="RefSeq" id="WP_133034267.1">
    <property type="nucleotide sequence ID" value="NZ_BAABEI010000012.1"/>
</dbReference>
<dbReference type="InterPro" id="IPR023476">
    <property type="entry name" value="Pep_tRNA_hydro_II_dom_sf"/>
</dbReference>
<protein>
    <recommendedName>
        <fullName evidence="3">DUF2000 family protein</fullName>
    </recommendedName>
</protein>
<dbReference type="Proteomes" id="UP000295351">
    <property type="component" value="Unassembled WGS sequence"/>
</dbReference>
<reference evidence="1 2" key="1">
    <citation type="submission" date="2019-03" db="EMBL/GenBank/DDBJ databases">
        <title>Genomic Encyclopedia of Type Strains, Phase IV (KMG-IV): sequencing the most valuable type-strain genomes for metagenomic binning, comparative biology and taxonomic classification.</title>
        <authorList>
            <person name="Goeker M."/>
        </authorList>
    </citation>
    <scope>NUCLEOTIDE SEQUENCE [LARGE SCALE GENOMIC DNA]</scope>
    <source>
        <strain evidence="1 2">DSM 18401</strain>
    </source>
</reference>
<dbReference type="Pfam" id="PF09391">
    <property type="entry name" value="DUF2000"/>
    <property type="match status" value="1"/>
</dbReference>
<dbReference type="InterPro" id="IPR018988">
    <property type="entry name" value="DUF2000"/>
</dbReference>
<organism evidence="1 2">
    <name type="scientific">Shinella granuli</name>
    <dbReference type="NCBI Taxonomy" id="323621"/>
    <lineage>
        <taxon>Bacteria</taxon>
        <taxon>Pseudomonadati</taxon>
        <taxon>Pseudomonadota</taxon>
        <taxon>Alphaproteobacteria</taxon>
        <taxon>Hyphomicrobiales</taxon>
        <taxon>Rhizobiaceae</taxon>
        <taxon>Shinella</taxon>
    </lineage>
</organism>
<evidence type="ECO:0000313" key="1">
    <source>
        <dbReference type="EMBL" id="TCN45556.1"/>
    </source>
</evidence>
<name>A0A4R2CWN7_SHIGR</name>
<comment type="caution">
    <text evidence="1">The sequence shown here is derived from an EMBL/GenBank/DDBJ whole genome shotgun (WGS) entry which is preliminary data.</text>
</comment>
<dbReference type="EMBL" id="SLVX01000006">
    <property type="protein sequence ID" value="TCN45556.1"/>
    <property type="molecule type" value="Genomic_DNA"/>
</dbReference>
<proteinExistence type="predicted"/>
<dbReference type="Gene3D" id="3.40.1490.10">
    <property type="entry name" value="Bit1"/>
    <property type="match status" value="1"/>
</dbReference>
<dbReference type="AlphaFoldDB" id="A0A4R2CWN7"/>
<evidence type="ECO:0008006" key="3">
    <source>
        <dbReference type="Google" id="ProtNLM"/>
    </source>
</evidence>
<dbReference type="SUPFAM" id="SSF102462">
    <property type="entry name" value="Peptidyl-tRNA hydrolase II"/>
    <property type="match status" value="1"/>
</dbReference>